<reference evidence="1 2" key="1">
    <citation type="submission" date="2017-07" db="EMBL/GenBank/DDBJ databases">
        <title>Flavobacterium cyanobacteriorum sp. nov., isolated from cyanobacterial aggregates in a eutrophic lake.</title>
        <authorList>
            <person name="Cai H."/>
        </authorList>
    </citation>
    <scope>NUCLEOTIDE SEQUENCE [LARGE SCALE GENOMIC DNA]</scope>
    <source>
        <strain evidence="1 2">TH167</strain>
    </source>
</reference>
<dbReference type="OrthoDB" id="9773332at2"/>
<name>A0A255ZID1_9FLAO</name>
<dbReference type="InterPro" id="IPR014127">
    <property type="entry name" value="CHP02757"/>
</dbReference>
<organism evidence="1 2">
    <name type="scientific">Flavobacterium aurantiibacter</name>
    <dbReference type="NCBI Taxonomy" id="2023067"/>
    <lineage>
        <taxon>Bacteria</taxon>
        <taxon>Pseudomonadati</taxon>
        <taxon>Bacteroidota</taxon>
        <taxon>Flavobacteriia</taxon>
        <taxon>Flavobacteriales</taxon>
        <taxon>Flavobacteriaceae</taxon>
        <taxon>Flavobacterium</taxon>
    </lineage>
</organism>
<proteinExistence type="predicted"/>
<dbReference type="EMBL" id="NOXX01000220">
    <property type="protein sequence ID" value="OYQ40654.1"/>
    <property type="molecule type" value="Genomic_DNA"/>
</dbReference>
<dbReference type="AlphaFoldDB" id="A0A255ZID1"/>
<comment type="caution">
    <text evidence="1">The sequence shown here is derived from an EMBL/GenBank/DDBJ whole genome shotgun (WGS) entry which is preliminary data.</text>
</comment>
<dbReference type="Proteomes" id="UP000216035">
    <property type="component" value="Unassembled WGS sequence"/>
</dbReference>
<dbReference type="Pfam" id="PF09674">
    <property type="entry name" value="DUF2400"/>
    <property type="match status" value="1"/>
</dbReference>
<gene>
    <name evidence="1" type="ORF">CHX27_13310</name>
</gene>
<dbReference type="NCBIfam" id="TIGR02757">
    <property type="entry name" value="TIGR02757 family protein"/>
    <property type="match status" value="1"/>
</dbReference>
<accession>A0A255ZID1</accession>
<keyword evidence="2" id="KW-1185">Reference proteome</keyword>
<sequence>MEHELMKEYLDELVLRYNRRDFIVADPIRIPHAFESRTDIEIAGFLIATISWGNRAAILKSGAKMMDLMGNSPYDFVMNSSSKQQQKLDDFVHRTFNGLDFRQFILSLRRLYQTNDSLENFFITDDERLQTCISTFRAAFFAEATALRSFKHVSDPLKNSAAKRINMYLRWMVRKDAAAVDFGIWDRVKMQQLSCPLDVHSGGIARELGLLKRKQNDAQALLELDTQLRLFDASDPVKYDYALFGLGVNKKALAGI</sequence>
<dbReference type="RefSeq" id="WP_094487251.1">
    <property type="nucleotide sequence ID" value="NZ_NOXX01000220.1"/>
</dbReference>
<protein>
    <submittedName>
        <fullName evidence="1">TIGR02757 family protein</fullName>
    </submittedName>
</protein>
<evidence type="ECO:0000313" key="2">
    <source>
        <dbReference type="Proteomes" id="UP000216035"/>
    </source>
</evidence>
<evidence type="ECO:0000313" key="1">
    <source>
        <dbReference type="EMBL" id="OYQ40654.1"/>
    </source>
</evidence>